<organism evidence="2 3">
    <name type="scientific">Batillaria attramentaria</name>
    <dbReference type="NCBI Taxonomy" id="370345"/>
    <lineage>
        <taxon>Eukaryota</taxon>
        <taxon>Metazoa</taxon>
        <taxon>Spiralia</taxon>
        <taxon>Lophotrochozoa</taxon>
        <taxon>Mollusca</taxon>
        <taxon>Gastropoda</taxon>
        <taxon>Caenogastropoda</taxon>
        <taxon>Sorbeoconcha</taxon>
        <taxon>Cerithioidea</taxon>
        <taxon>Batillariidae</taxon>
        <taxon>Batillaria</taxon>
    </lineage>
</organism>
<evidence type="ECO:0000313" key="3">
    <source>
        <dbReference type="Proteomes" id="UP001519460"/>
    </source>
</evidence>
<dbReference type="Proteomes" id="UP001519460">
    <property type="component" value="Unassembled WGS sequence"/>
</dbReference>
<protein>
    <recommendedName>
        <fullName evidence="4">Lipoprotein</fullName>
    </recommendedName>
</protein>
<proteinExistence type="predicted"/>
<dbReference type="PROSITE" id="PS51257">
    <property type="entry name" value="PROKAR_LIPOPROTEIN"/>
    <property type="match status" value="1"/>
</dbReference>
<comment type="caution">
    <text evidence="2">The sequence shown here is derived from an EMBL/GenBank/DDBJ whole genome shotgun (WGS) entry which is preliminary data.</text>
</comment>
<keyword evidence="3" id="KW-1185">Reference proteome</keyword>
<feature type="signal peptide" evidence="1">
    <location>
        <begin position="1"/>
        <end position="20"/>
    </location>
</feature>
<name>A0ABD0M2N5_9CAEN</name>
<dbReference type="EMBL" id="JACVVK020000008">
    <property type="protein sequence ID" value="KAK7506069.1"/>
    <property type="molecule type" value="Genomic_DNA"/>
</dbReference>
<sequence length="206" mass="22410">MQRLFLVALVFSAACGTVEGNVLNWERLILEYGGQPVRVSESATVDPKNEKILVSATDIDLRGTPFYRSESLLDFKTGLVAIKPLASTICLIAPILDTLDNTIKTLDLRDGVTLETEGLRTQLLIDLDNPLTDLGSTVLEQFCVGLDLVKLNPVVDTVLDTVNHIRWAPLSGVLGPLDIFISVGNVALNGIPIWLLNWVGPFSAFP</sequence>
<gene>
    <name evidence="2" type="ORF">BaRGS_00002791</name>
</gene>
<evidence type="ECO:0000256" key="1">
    <source>
        <dbReference type="SAM" id="SignalP"/>
    </source>
</evidence>
<accession>A0ABD0M2N5</accession>
<reference evidence="2 3" key="1">
    <citation type="journal article" date="2023" name="Sci. Data">
        <title>Genome assembly of the Korean intertidal mud-creeper Batillaria attramentaria.</title>
        <authorList>
            <person name="Patra A.K."/>
            <person name="Ho P.T."/>
            <person name="Jun S."/>
            <person name="Lee S.J."/>
            <person name="Kim Y."/>
            <person name="Won Y.J."/>
        </authorList>
    </citation>
    <scope>NUCLEOTIDE SEQUENCE [LARGE SCALE GENOMIC DNA]</scope>
    <source>
        <strain evidence="2">Wonlab-2016</strain>
    </source>
</reference>
<evidence type="ECO:0008006" key="4">
    <source>
        <dbReference type="Google" id="ProtNLM"/>
    </source>
</evidence>
<feature type="chain" id="PRO_5044880967" description="Lipoprotein" evidence="1">
    <location>
        <begin position="21"/>
        <end position="206"/>
    </location>
</feature>
<dbReference type="AlphaFoldDB" id="A0ABD0M2N5"/>
<keyword evidence="1" id="KW-0732">Signal</keyword>
<evidence type="ECO:0000313" key="2">
    <source>
        <dbReference type="EMBL" id="KAK7506069.1"/>
    </source>
</evidence>